<accession>A0AAD0PVU6</accession>
<dbReference type="Proteomes" id="UP000006426">
    <property type="component" value="Plasmid pmppla107"/>
</dbReference>
<sequence length="175" mass="20334">MNAAFDKQFTQALQLVASQYQQVLRKVIVNPEQLESVRKVMTSFMDKLLENKLISSYQLDGGFQLVRQDYRKGPRSPYPANPNYLSIPRITDTLNAFLKEQDKLNEEGPDDSWYRFNERQLTQDIARNFRFTGLIKDYYVGGDKVGVVAQDPKWFLSDQQRARFNAHSQFDSPSP</sequence>
<evidence type="ECO:0000313" key="2">
    <source>
        <dbReference type="Proteomes" id="UP000006426"/>
    </source>
</evidence>
<dbReference type="EMBL" id="CP031226">
    <property type="protein sequence ID" value="AXH59688.1"/>
    <property type="molecule type" value="Genomic_DNA"/>
</dbReference>
<proteinExistence type="predicted"/>
<reference evidence="1 2" key="1">
    <citation type="journal article" date="2011" name="PLoS Pathog.">
        <title>Dynamic evolution of pathogenicity revealed by sequencing and comparative genomics of 19 Pseudomonas syringae isolates.</title>
        <authorList>
            <person name="Baltrus D.A."/>
            <person name="Nishimura M.T."/>
            <person name="Romanchuk A."/>
            <person name="Chang J.H."/>
            <person name="Mukhtar M.S."/>
            <person name="Cherkis K."/>
            <person name="Roach J."/>
            <person name="Grant S.R."/>
            <person name="Jones C.D."/>
            <person name="Dangl J.L."/>
        </authorList>
    </citation>
    <scope>NUCLEOTIDE SEQUENCE [LARGE SCALE GENOMIC DNA]</scope>
    <source>
        <strain evidence="1 2">M301315</strain>
    </source>
</reference>
<dbReference type="GeneID" id="39473766"/>
<dbReference type="AlphaFoldDB" id="A0AAD0PVU6"/>
<keyword evidence="1" id="KW-0614">Plasmid</keyword>
<dbReference type="RefSeq" id="WP_005742065.1">
    <property type="nucleotide sequence ID" value="NZ_CP031226.1"/>
</dbReference>
<organism evidence="1 2">
    <name type="scientific">Pseudomonas amygdali pv. lachrymans str. M301315</name>
    <dbReference type="NCBI Taxonomy" id="629260"/>
    <lineage>
        <taxon>Bacteria</taxon>
        <taxon>Pseudomonadati</taxon>
        <taxon>Pseudomonadota</taxon>
        <taxon>Gammaproteobacteria</taxon>
        <taxon>Pseudomonadales</taxon>
        <taxon>Pseudomonadaceae</taxon>
        <taxon>Pseudomonas</taxon>
        <taxon>Pseudomonas amygdali</taxon>
    </lineage>
</organism>
<name>A0AAD0PVU6_PSEAV</name>
<geneLocation type="plasmid" evidence="2">
    <name>pmppla107</name>
</geneLocation>
<protein>
    <submittedName>
        <fullName evidence="1">Uncharacterized protein</fullName>
    </submittedName>
</protein>
<evidence type="ECO:0000313" key="1">
    <source>
        <dbReference type="EMBL" id="AXH59688.1"/>
    </source>
</evidence>
<gene>
    <name evidence="1" type="ORF">PLA107_031185</name>
</gene>